<dbReference type="InterPro" id="IPR002636">
    <property type="entry name" value="DUF29"/>
</dbReference>
<dbReference type="Gene3D" id="1.20.1220.20">
    <property type="entry name" value="Uncharcterised protein PF01724"/>
    <property type="match status" value="1"/>
</dbReference>
<reference evidence="1" key="1">
    <citation type="submission" date="2019-10" db="EMBL/GenBank/DDBJ databases">
        <authorList>
            <consortium name="Genoscope - CEA"/>
            <person name="William W."/>
        </authorList>
    </citation>
    <scope>NUCLEOTIDE SEQUENCE [LARGE SCALE GENOMIC DNA]</scope>
    <source>
        <strain evidence="1">BBR_PRJEB10992</strain>
    </source>
</reference>
<gene>
    <name evidence="1" type="ORF">PL8927_790068</name>
</gene>
<keyword evidence="2" id="KW-1185">Reference proteome</keyword>
<evidence type="ECO:0000313" key="1">
    <source>
        <dbReference type="EMBL" id="VXD23923.1"/>
    </source>
</evidence>
<evidence type="ECO:0008006" key="3">
    <source>
        <dbReference type="Google" id="ProtNLM"/>
    </source>
</evidence>
<dbReference type="RefSeq" id="WP_083625736.1">
    <property type="nucleotide sequence ID" value="NZ_LR734880.1"/>
</dbReference>
<dbReference type="PANTHER" id="PTHR34235">
    <property type="entry name" value="SLR1203 PROTEIN-RELATED"/>
    <property type="match status" value="1"/>
</dbReference>
<proteinExistence type="predicted"/>
<dbReference type="Pfam" id="PF01724">
    <property type="entry name" value="DUF29"/>
    <property type="match status" value="1"/>
</dbReference>
<dbReference type="EMBL" id="CZCU02000156">
    <property type="protein sequence ID" value="VXD23923.1"/>
    <property type="molecule type" value="Genomic_DNA"/>
</dbReference>
<dbReference type="Proteomes" id="UP000184550">
    <property type="component" value="Unassembled WGS sequence"/>
</dbReference>
<accession>A0A7Z9BWI5</accession>
<protein>
    <recommendedName>
        <fullName evidence="3">DUF29 domain-containing protein</fullName>
    </recommendedName>
</protein>
<name>A0A7Z9BWI5_9CYAN</name>
<organism evidence="1 2">
    <name type="scientific">Planktothrix serta PCC 8927</name>
    <dbReference type="NCBI Taxonomy" id="671068"/>
    <lineage>
        <taxon>Bacteria</taxon>
        <taxon>Bacillati</taxon>
        <taxon>Cyanobacteriota</taxon>
        <taxon>Cyanophyceae</taxon>
        <taxon>Oscillatoriophycideae</taxon>
        <taxon>Oscillatoriales</taxon>
        <taxon>Microcoleaceae</taxon>
        <taxon>Planktothrix</taxon>
    </lineage>
</organism>
<dbReference type="AlphaFoldDB" id="A0A7Z9BWI5"/>
<evidence type="ECO:0000313" key="2">
    <source>
        <dbReference type="Proteomes" id="UP000184550"/>
    </source>
</evidence>
<dbReference type="OrthoDB" id="5769308at2"/>
<comment type="caution">
    <text evidence="1">The sequence shown here is derived from an EMBL/GenBank/DDBJ whole genome shotgun (WGS) entry which is preliminary data.</text>
</comment>
<sequence length="154" mass="17571">MVNSLYENDFQLWINSTIQQLKNGEFDSIDLENLIEELTSLGKSEKNALKSNLMILLAHLLKLQVQSDAPETMKISWYNSVIEHRQRVLTHLEDTPSLKNFIPEAMDKAYPQARNLAIKEGKFAALGVRIPGEGEYPLTCPFSIQQILDEDFYG</sequence>